<accession>A0A6J6TR84</accession>
<sequence length="620" mass="63163">MTQQTTSRHRADGRTRVLGRPSLRVLGTALAVLVVVMVTAGTTWFSGASFTSGSHTLARVGAAADYHPPRVSLTSPGATVQGSVQVQAVASDTGSGVARVVIEYAAAGSAAWTALCTDPTAPYACAWDTTGLADGDYQLRATATDLVGSTATSVVVPTRVANPATVELATIADAVRGTVTLAATVTGAGGRSTSSAFQYRAADALPTDGWTTVAGCGAVTGPSPSCLWATAGLTDVVDVRVVTTVGTGTAAPRVEDVQPDVSVDNVMPTVTVDAPSPMRGTVQVSAVPVDEESGTERVELSYKPETSSTYTPLCTVRTEPYRCALNTGTLNGLLRYDLRAVAYDAAGNVSAPAVVRRAIDNGLASVTITSPLGGDLVRGTTTITADHTALLDAPARSVRFDARPAGGTWTAVCPADEAAPWSCTWATASLASGTWELRAVMTDVLGRTVTSPTVTVTIDNNPLKALDVQASSGSSSGRASAGDTLTFVYQGQLNLATVKAGWTGASTPLTVTLRDKAVATATVSDRATFDVNLGTVLFAQNYVKANKSVPIGATMVASTNPTAGTTTITVTLGAVSSGDLRSASATGTMRWTPSTAVKTPGDIACSPTTAVESGAGDREF</sequence>
<dbReference type="AlphaFoldDB" id="A0A6J6TR84"/>
<keyword evidence="1" id="KW-0812">Transmembrane</keyword>
<name>A0A6J6TR84_9ZZZZ</name>
<gene>
    <name evidence="2" type="ORF">UFOPK2761_01870</name>
</gene>
<evidence type="ECO:0000313" key="2">
    <source>
        <dbReference type="EMBL" id="CAB4749264.1"/>
    </source>
</evidence>
<organism evidence="2">
    <name type="scientific">freshwater metagenome</name>
    <dbReference type="NCBI Taxonomy" id="449393"/>
    <lineage>
        <taxon>unclassified sequences</taxon>
        <taxon>metagenomes</taxon>
        <taxon>ecological metagenomes</taxon>
    </lineage>
</organism>
<dbReference type="EMBL" id="CAEZYQ010000013">
    <property type="protein sequence ID" value="CAB4749264.1"/>
    <property type="molecule type" value="Genomic_DNA"/>
</dbReference>
<keyword evidence="1" id="KW-0472">Membrane</keyword>
<protein>
    <submittedName>
        <fullName evidence="2">Unannotated protein</fullName>
    </submittedName>
</protein>
<reference evidence="2" key="1">
    <citation type="submission" date="2020-05" db="EMBL/GenBank/DDBJ databases">
        <authorList>
            <person name="Chiriac C."/>
            <person name="Salcher M."/>
            <person name="Ghai R."/>
            <person name="Kavagutti S V."/>
        </authorList>
    </citation>
    <scope>NUCLEOTIDE SEQUENCE</scope>
</reference>
<keyword evidence="1" id="KW-1133">Transmembrane helix</keyword>
<feature type="transmembrane region" description="Helical" evidence="1">
    <location>
        <begin position="21"/>
        <end position="45"/>
    </location>
</feature>
<dbReference type="InterPro" id="IPR013783">
    <property type="entry name" value="Ig-like_fold"/>
</dbReference>
<proteinExistence type="predicted"/>
<dbReference type="Pfam" id="PF17957">
    <property type="entry name" value="Big_7"/>
    <property type="match status" value="2"/>
</dbReference>
<dbReference type="Gene3D" id="2.60.40.10">
    <property type="entry name" value="Immunoglobulins"/>
    <property type="match status" value="3"/>
</dbReference>
<evidence type="ECO:0000256" key="1">
    <source>
        <dbReference type="SAM" id="Phobius"/>
    </source>
</evidence>